<comment type="caution">
    <text evidence="2">The sequence shown here is derived from an EMBL/GenBank/DDBJ whole genome shotgun (WGS) entry which is preliminary data.</text>
</comment>
<gene>
    <name evidence="2" type="ORF">NSK11_contig00020-0022</name>
</gene>
<evidence type="ECO:0000313" key="3">
    <source>
        <dbReference type="Proteomes" id="UP000037179"/>
    </source>
</evidence>
<sequence>MGLDAASGESTAEEDSSTTCSTPLSAAGRREGFGENWIGVEEDLPHVFQRGGKGFGIIAERDGLDPGRQVERGRVLAGGSDRKAPGVQAFQDGAADLAAGAGDEDGHGCSDRAKICAYGRMQSQLDGRRAVLELSPQGLEFMRGFREQQRAAYEYITAEWSEADRLAFARLMLRYVDAIDNLKNRRPAPES</sequence>
<dbReference type="Gene3D" id="1.10.10.10">
    <property type="entry name" value="Winged helix-like DNA-binding domain superfamily/Winged helix DNA-binding domain"/>
    <property type="match status" value="1"/>
</dbReference>
<feature type="region of interest" description="Disordered" evidence="1">
    <location>
        <begin position="1"/>
        <end position="28"/>
    </location>
</feature>
<dbReference type="SUPFAM" id="SSF46785">
    <property type="entry name" value="Winged helix' DNA-binding domain"/>
    <property type="match status" value="1"/>
</dbReference>
<dbReference type="EMBL" id="BBYQ01000020">
    <property type="protein sequence ID" value="GAP27543.1"/>
    <property type="molecule type" value="Genomic_DNA"/>
</dbReference>
<dbReference type="Proteomes" id="UP000037179">
    <property type="component" value="Unassembled WGS sequence"/>
</dbReference>
<reference evidence="3" key="1">
    <citation type="submission" date="2015-07" db="EMBL/GenBank/DDBJ databases">
        <title>Nocardia seriolae U-1 whole genome shotgun sequence.</title>
        <authorList>
            <person name="Imajoh M."/>
            <person name="Fukumoto Y."/>
            <person name="Sukeda M."/>
            <person name="Yamane J."/>
            <person name="Yamasaki K."/>
            <person name="Shimizu M."/>
            <person name="Ohnishi K."/>
            <person name="Oshima S."/>
        </authorList>
    </citation>
    <scope>NUCLEOTIDE SEQUENCE [LARGE SCALE GENOMIC DNA]</scope>
    <source>
        <strain evidence="3">U-1</strain>
    </source>
</reference>
<organism evidence="2 3">
    <name type="scientific">Nocardia seriolae</name>
    <dbReference type="NCBI Taxonomy" id="37332"/>
    <lineage>
        <taxon>Bacteria</taxon>
        <taxon>Bacillati</taxon>
        <taxon>Actinomycetota</taxon>
        <taxon>Actinomycetes</taxon>
        <taxon>Mycobacteriales</taxon>
        <taxon>Nocardiaceae</taxon>
        <taxon>Nocardia</taxon>
    </lineage>
</organism>
<evidence type="ECO:0000313" key="2">
    <source>
        <dbReference type="EMBL" id="GAP27543.1"/>
    </source>
</evidence>
<protein>
    <recommendedName>
        <fullName evidence="4">MarR family transcriptional regulator</fullName>
    </recommendedName>
</protein>
<dbReference type="InterPro" id="IPR036390">
    <property type="entry name" value="WH_DNA-bd_sf"/>
</dbReference>
<name>A0ABC9YQQ5_9NOCA</name>
<reference evidence="2 3" key="2">
    <citation type="journal article" date="2016" name="Genome Announc.">
        <title>Draft Genome Sequence of Erythromycin- and Oxytetracycline-Sensitive Nocardia seriolae Strain U-1 (NBRC 110359).</title>
        <authorList>
            <person name="Imajoh M."/>
            <person name="Sukeda M."/>
            <person name="Shimizu M."/>
            <person name="Yamane J."/>
            <person name="Ohnishi K."/>
            <person name="Oshima S."/>
        </authorList>
    </citation>
    <scope>NUCLEOTIDE SEQUENCE [LARGE SCALE GENOMIC DNA]</scope>
    <source>
        <strain evidence="2 3">U-1</strain>
    </source>
</reference>
<evidence type="ECO:0000256" key="1">
    <source>
        <dbReference type="SAM" id="MobiDB-lite"/>
    </source>
</evidence>
<dbReference type="AlphaFoldDB" id="A0ABC9YQQ5"/>
<proteinExistence type="predicted"/>
<evidence type="ECO:0008006" key="4">
    <source>
        <dbReference type="Google" id="ProtNLM"/>
    </source>
</evidence>
<keyword evidence="3" id="KW-1185">Reference proteome</keyword>
<accession>A0ABC9YQQ5</accession>
<dbReference type="InterPro" id="IPR036388">
    <property type="entry name" value="WH-like_DNA-bd_sf"/>
</dbReference>